<dbReference type="PANTHER" id="PTHR40254">
    <property type="entry name" value="BLR0577 PROTEIN"/>
    <property type="match status" value="1"/>
</dbReference>
<organism evidence="2 3">
    <name type="scientific">Pacificibacter marinus</name>
    <dbReference type="NCBI Taxonomy" id="658057"/>
    <lineage>
        <taxon>Bacteria</taxon>
        <taxon>Pseudomonadati</taxon>
        <taxon>Pseudomonadota</taxon>
        <taxon>Alphaproteobacteria</taxon>
        <taxon>Rhodobacterales</taxon>
        <taxon>Roseobacteraceae</taxon>
        <taxon>Pacificibacter</taxon>
    </lineage>
</organism>
<dbReference type="InterPro" id="IPR038732">
    <property type="entry name" value="HpyO/CreE_NAD-binding"/>
</dbReference>
<reference evidence="2 3" key="1">
    <citation type="submission" date="2017-03" db="EMBL/GenBank/DDBJ databases">
        <authorList>
            <person name="Afonso C.L."/>
            <person name="Miller P.J."/>
            <person name="Scott M.A."/>
            <person name="Spackman E."/>
            <person name="Goraichik I."/>
            <person name="Dimitrov K.M."/>
            <person name="Suarez D.L."/>
            <person name="Swayne D.E."/>
        </authorList>
    </citation>
    <scope>NUCLEOTIDE SEQUENCE [LARGE SCALE GENOMIC DNA]</scope>
    <source>
        <strain evidence="2 3">CECT 7971</strain>
    </source>
</reference>
<protein>
    <recommendedName>
        <fullName evidence="1">FAD-dependent urate hydroxylase HpyO/Asp monooxygenase CreE-like FAD/NAD(P)-binding domain-containing protein</fullName>
    </recommendedName>
</protein>
<dbReference type="AlphaFoldDB" id="A0A1Y5TQ99"/>
<accession>A0A1Y5TQ99</accession>
<dbReference type="Proteomes" id="UP000193307">
    <property type="component" value="Unassembled WGS sequence"/>
</dbReference>
<dbReference type="PANTHER" id="PTHR40254:SF1">
    <property type="entry name" value="BLR0577 PROTEIN"/>
    <property type="match status" value="1"/>
</dbReference>
<evidence type="ECO:0000313" key="3">
    <source>
        <dbReference type="Proteomes" id="UP000193307"/>
    </source>
</evidence>
<dbReference type="STRING" id="658057.SAMN04488032_12014"/>
<evidence type="ECO:0000259" key="1">
    <source>
        <dbReference type="Pfam" id="PF13454"/>
    </source>
</evidence>
<name>A0A1Y5TQ99_9RHOB</name>
<dbReference type="EMBL" id="FWFW01000019">
    <property type="protein sequence ID" value="SLN69347.1"/>
    <property type="molecule type" value="Genomic_DNA"/>
</dbReference>
<dbReference type="OrthoDB" id="6309046at2"/>
<proteinExistence type="predicted"/>
<dbReference type="RefSeq" id="WP_085850775.1">
    <property type="nucleotide sequence ID" value="NZ_FNZV01000020.1"/>
</dbReference>
<feature type="domain" description="FAD-dependent urate hydroxylase HpyO/Asp monooxygenase CreE-like FAD/NAD(P)-binding" evidence="1">
    <location>
        <begin position="11"/>
        <end position="164"/>
    </location>
</feature>
<sequence length="548" mass="58726">MTETTSSIKVAFIGMGPRGLGALEALVESCASSGRPIEINIFDELDLGGAGPNFDPVQSYLGLLNTPLRDVEIKPVLDLPCGGFQDWLKGQGQPDRDHFAPRSKLGSYLQRRLHDVMDTYKTNLTVTFHKAHAVSLHQCGAAWMVSTEDDDYGPFDEVLLVLGQPRTAIDKQWEAWIDHAQDSGACCMQAYPDRHVLAAAKGWANRNVGIRGLGLSTFDVLRYLTVGQGGTFKNGTYQKSGAEPARIFAFSLDGQPPFPKPVDAAHDDHFTLTKSEADQFAVALHGAATHGPERALDLICGVLAGPVARIGSNLGADFDSPDVREWLETECSSAGDQEAGDPVATLKHGIDMADGTVPPTVGYVLGQIWRKLQNELRVGFNSAPASAETAKAIIDFDEGLKRYSYGPPLSSARELLALIECGQVSLAVVDDPSISLIEDGWRLSDDAQATVSVMINAVLPPPSLAKITDPLIAQLRSQSLLCELYEGSGAKALPDGQIMNSEGDCSKGLSLLGRLALGSVIAVDSVHDCFGASTVRWAQGVIHRRQTP</sequence>
<evidence type="ECO:0000313" key="2">
    <source>
        <dbReference type="EMBL" id="SLN69347.1"/>
    </source>
</evidence>
<dbReference type="InterPro" id="IPR052189">
    <property type="entry name" value="L-asp_N-monooxygenase_NS-form"/>
</dbReference>
<keyword evidence="3" id="KW-1185">Reference proteome</keyword>
<dbReference type="Pfam" id="PF13454">
    <property type="entry name" value="NAD_binding_9"/>
    <property type="match status" value="1"/>
</dbReference>
<gene>
    <name evidence="2" type="ORF">PAM7971_03706</name>
</gene>